<dbReference type="InterPro" id="IPR026444">
    <property type="entry name" value="Secre_tail"/>
</dbReference>
<dbReference type="Pfam" id="PF13229">
    <property type="entry name" value="Beta_helix"/>
    <property type="match status" value="1"/>
</dbReference>
<dbReference type="SMART" id="SM00710">
    <property type="entry name" value="PbH1"/>
    <property type="match status" value="7"/>
</dbReference>
<evidence type="ECO:0000256" key="1">
    <source>
        <dbReference type="SAM" id="SignalP"/>
    </source>
</evidence>
<dbReference type="AlphaFoldDB" id="A0A4Z0MS71"/>
<dbReference type="NCBIfam" id="TIGR04183">
    <property type="entry name" value="Por_Secre_tail"/>
    <property type="match status" value="1"/>
</dbReference>
<evidence type="ECO:0000313" key="3">
    <source>
        <dbReference type="EMBL" id="TGD82434.1"/>
    </source>
</evidence>
<evidence type="ECO:0000313" key="4">
    <source>
        <dbReference type="Proteomes" id="UP000298284"/>
    </source>
</evidence>
<dbReference type="OrthoDB" id="876123at2"/>
<organism evidence="3 4">
    <name type="scientific">Hymenobacter wooponensis</name>
    <dbReference type="NCBI Taxonomy" id="1525360"/>
    <lineage>
        <taxon>Bacteria</taxon>
        <taxon>Pseudomonadati</taxon>
        <taxon>Bacteroidota</taxon>
        <taxon>Cytophagia</taxon>
        <taxon>Cytophagales</taxon>
        <taxon>Hymenobacteraceae</taxon>
        <taxon>Hymenobacter</taxon>
    </lineage>
</organism>
<name>A0A4Z0MS71_9BACT</name>
<dbReference type="InterPro" id="IPR013783">
    <property type="entry name" value="Ig-like_fold"/>
</dbReference>
<dbReference type="InterPro" id="IPR039448">
    <property type="entry name" value="Beta_helix"/>
</dbReference>
<reference evidence="3 4" key="1">
    <citation type="submission" date="2019-04" db="EMBL/GenBank/DDBJ databases">
        <authorList>
            <person name="Feng G."/>
            <person name="Zhang J."/>
            <person name="Zhu H."/>
        </authorList>
    </citation>
    <scope>NUCLEOTIDE SEQUENCE [LARGE SCALE GENOMIC DNA]</scope>
    <source>
        <strain evidence="3 4">JCM 19491</strain>
    </source>
</reference>
<feature type="signal peptide" evidence="1">
    <location>
        <begin position="1"/>
        <end position="24"/>
    </location>
</feature>
<dbReference type="SUPFAM" id="SSF51126">
    <property type="entry name" value="Pectin lyase-like"/>
    <property type="match status" value="1"/>
</dbReference>
<dbReference type="Gene3D" id="2.60.40.10">
    <property type="entry name" value="Immunoglobulins"/>
    <property type="match status" value="1"/>
</dbReference>
<evidence type="ECO:0000259" key="2">
    <source>
        <dbReference type="Pfam" id="PF13229"/>
    </source>
</evidence>
<dbReference type="InterPro" id="IPR006626">
    <property type="entry name" value="PbH1"/>
</dbReference>
<comment type="caution">
    <text evidence="3">The sequence shown here is derived from an EMBL/GenBank/DDBJ whole genome shotgun (WGS) entry which is preliminary data.</text>
</comment>
<protein>
    <submittedName>
        <fullName evidence="3">T9SS type A sorting domain-containing protein</fullName>
    </submittedName>
</protein>
<accession>A0A4Z0MS71</accession>
<dbReference type="Proteomes" id="UP000298284">
    <property type="component" value="Unassembled WGS sequence"/>
</dbReference>
<keyword evidence="1" id="KW-0732">Signal</keyword>
<sequence length="738" mass="78703">MKKPLLCLLLLVSCYLAIGRSAMATTYYVSAKGNDSGAGTTLATAWQSIDRVNQEGLKPGDKIKFEGGKTFVGTLDARNSGTAAQPIIYTSYGKEAAIISSGVERGFVAYNTDALELRRLTFVGAGRDANQTGGVIFYRDNTDNSATQLQHIIIDSLDVSGYKSYGITIGSYAPSVDYWGAPFGYNDVRISNTATHDNGDTGLFSYGATLHAHHNWYVGNCQSYNNSGQASVTDRNTGSGIILANVDEAMIEQCEAYNNGWLSNHAYTGPAGIWAYACNEVIIQKCESHNNRSGTIDGGGFDLDGGCTNSTLQYNYSHDNEGPGLMLAQYNGAPVAIENITVRYNISENDARRYGAGILLWSSGASGGIQKVDIYNNTVYITPSSSGYVPQAVHVASPSIEATALRNNIFQTTGGVPMLLDQGGRVVFQGNCYWSSGSPVSWRQWSSTYSSLEEWRASTGAERLKDANTGMFVDPKLTSPGAGGTNPRVPGQPMSAWKPYQLLAGSPLIGAGLDLYALFGITPGPHDMYGYLLPSAGSPANIGAQGGGSGGSPLPVELISFQAKLTLNKVSLQWATATELNSASFEIQRSIDGTVFTRVGQVAAAGHSTTKRTYTWDDTRAPTQTTYYRLRQLDLDGSSHFSSIAVVAPAGAGRHELSVFPNPVEHGEQLFLNVAPLAGQPIRITITSLTGQVAFQQQLVADGTSPSAVRLPAQLASGTYMVSISSSQHEVRTRLVVE</sequence>
<dbReference type="InterPro" id="IPR012334">
    <property type="entry name" value="Pectin_lyas_fold"/>
</dbReference>
<dbReference type="Gene3D" id="2.160.20.10">
    <property type="entry name" value="Single-stranded right-handed beta-helix, Pectin lyase-like"/>
    <property type="match status" value="1"/>
</dbReference>
<gene>
    <name evidence="3" type="ORF">EU557_01190</name>
</gene>
<feature type="domain" description="Right handed beta helix" evidence="2">
    <location>
        <begin position="234"/>
        <end position="379"/>
    </location>
</feature>
<dbReference type="RefSeq" id="WP_135528596.1">
    <property type="nucleotide sequence ID" value="NZ_SRKZ01000001.1"/>
</dbReference>
<dbReference type="EMBL" id="SRKZ01000001">
    <property type="protein sequence ID" value="TGD82434.1"/>
    <property type="molecule type" value="Genomic_DNA"/>
</dbReference>
<dbReference type="InterPro" id="IPR011050">
    <property type="entry name" value="Pectin_lyase_fold/virulence"/>
</dbReference>
<proteinExistence type="predicted"/>
<feature type="chain" id="PRO_5021312200" evidence="1">
    <location>
        <begin position="25"/>
        <end position="738"/>
    </location>
</feature>
<keyword evidence="4" id="KW-1185">Reference proteome</keyword>